<reference evidence="2 3" key="1">
    <citation type="submission" date="2018-06" db="EMBL/GenBank/DDBJ databases">
        <authorList>
            <consortium name="Pathogen Informatics"/>
            <person name="Doyle S."/>
        </authorList>
    </citation>
    <scope>NUCLEOTIDE SEQUENCE [LARGE SCALE GENOMIC DNA]</scope>
    <source>
        <strain evidence="2 3">NCTC5052</strain>
    </source>
</reference>
<name>A0A377Y7L7_KLEPN</name>
<dbReference type="Proteomes" id="UP000254103">
    <property type="component" value="Unassembled WGS sequence"/>
</dbReference>
<dbReference type="AlphaFoldDB" id="A0A377Y7L7"/>
<feature type="compositionally biased region" description="Basic and acidic residues" evidence="1">
    <location>
        <begin position="75"/>
        <end position="85"/>
    </location>
</feature>
<proteinExistence type="predicted"/>
<feature type="region of interest" description="Disordered" evidence="1">
    <location>
        <begin position="75"/>
        <end position="109"/>
    </location>
</feature>
<evidence type="ECO:0000313" key="2">
    <source>
        <dbReference type="EMBL" id="STT96858.1"/>
    </source>
</evidence>
<protein>
    <submittedName>
        <fullName evidence="2">Histidine kinase</fullName>
    </submittedName>
</protein>
<evidence type="ECO:0000256" key="1">
    <source>
        <dbReference type="SAM" id="MobiDB-lite"/>
    </source>
</evidence>
<accession>A0A377Y7L7</accession>
<evidence type="ECO:0000313" key="3">
    <source>
        <dbReference type="Proteomes" id="UP000254103"/>
    </source>
</evidence>
<sequence>MANIIRRSNALQQSVAEMLERGQRRHLQRNALLSSLYQNQSNLRHLADLNDRGGDKAIDPRRLAEMDRLNRGCDPYRHAAVDRPATRPAARRPADTQRRSPRWRLSSLM</sequence>
<organism evidence="2 3">
    <name type="scientific">Klebsiella pneumoniae</name>
    <dbReference type="NCBI Taxonomy" id="573"/>
    <lineage>
        <taxon>Bacteria</taxon>
        <taxon>Pseudomonadati</taxon>
        <taxon>Pseudomonadota</taxon>
        <taxon>Gammaproteobacteria</taxon>
        <taxon>Enterobacterales</taxon>
        <taxon>Enterobacteriaceae</taxon>
        <taxon>Klebsiella/Raoultella group</taxon>
        <taxon>Klebsiella</taxon>
        <taxon>Klebsiella pneumoniae complex</taxon>
    </lineage>
</organism>
<dbReference type="GO" id="GO:0016301">
    <property type="term" value="F:kinase activity"/>
    <property type="evidence" value="ECO:0007669"/>
    <property type="project" value="UniProtKB-KW"/>
</dbReference>
<keyword evidence="2" id="KW-0808">Transferase</keyword>
<dbReference type="EMBL" id="UGLJ01000002">
    <property type="protein sequence ID" value="STT96858.1"/>
    <property type="molecule type" value="Genomic_DNA"/>
</dbReference>
<gene>
    <name evidence="2" type="ORF">NCTC5052_05420</name>
</gene>
<keyword evidence="2" id="KW-0418">Kinase</keyword>